<dbReference type="HOGENOM" id="CLU_3408989_0_0_3"/>
<organism evidence="1 2">
    <name type="scientific">Chamaesiphon minutus (strain ATCC 27169 / PCC 6605)</name>
    <dbReference type="NCBI Taxonomy" id="1173020"/>
    <lineage>
        <taxon>Bacteria</taxon>
        <taxon>Bacillati</taxon>
        <taxon>Cyanobacteriota</taxon>
        <taxon>Cyanophyceae</taxon>
        <taxon>Gomontiellales</taxon>
        <taxon>Chamaesiphonaceae</taxon>
        <taxon>Chamaesiphon</taxon>
    </lineage>
</organism>
<name>K9UCG5_CHAP6</name>
<dbReference type="AlphaFoldDB" id="K9UCG5"/>
<accession>K9UCG5</accession>
<proteinExistence type="predicted"/>
<sequence length="29" mass="3191">MIGLTINIQLLTPDLNANSDLDHAKNQNI</sequence>
<dbReference type="Proteomes" id="UP000010366">
    <property type="component" value="Chromosome"/>
</dbReference>
<reference evidence="1 2" key="1">
    <citation type="submission" date="2012-05" db="EMBL/GenBank/DDBJ databases">
        <title>Finished chromosome of genome of Chamaesiphon sp. PCC 6605.</title>
        <authorList>
            <consortium name="US DOE Joint Genome Institute"/>
            <person name="Gugger M."/>
            <person name="Coursin T."/>
            <person name="Rippka R."/>
            <person name="Tandeau De Marsac N."/>
            <person name="Huntemann M."/>
            <person name="Wei C.-L."/>
            <person name="Han J."/>
            <person name="Detter J.C."/>
            <person name="Han C."/>
            <person name="Tapia R."/>
            <person name="Chen A."/>
            <person name="Kyrpides N."/>
            <person name="Mavromatis K."/>
            <person name="Markowitz V."/>
            <person name="Szeto E."/>
            <person name="Ivanova N."/>
            <person name="Pagani I."/>
            <person name="Pati A."/>
            <person name="Goodwin L."/>
            <person name="Nordberg H.P."/>
            <person name="Cantor M.N."/>
            <person name="Hua S.X."/>
            <person name="Woyke T."/>
            <person name="Kerfeld C.A."/>
        </authorList>
    </citation>
    <scope>NUCLEOTIDE SEQUENCE [LARGE SCALE GENOMIC DNA]</scope>
    <source>
        <strain evidence="2">ATCC 27169 / PCC 6605</strain>
    </source>
</reference>
<gene>
    <name evidence="1" type="ORF">Cha6605_1622</name>
</gene>
<dbReference type="KEGG" id="cmp:Cha6605_1622"/>
<protein>
    <submittedName>
        <fullName evidence="1">Uncharacterized protein</fullName>
    </submittedName>
</protein>
<dbReference type="EMBL" id="CP003600">
    <property type="protein sequence ID" value="AFY92772.1"/>
    <property type="molecule type" value="Genomic_DNA"/>
</dbReference>
<evidence type="ECO:0000313" key="1">
    <source>
        <dbReference type="EMBL" id="AFY92772.1"/>
    </source>
</evidence>
<evidence type="ECO:0000313" key="2">
    <source>
        <dbReference type="Proteomes" id="UP000010366"/>
    </source>
</evidence>
<dbReference type="STRING" id="1173020.Cha6605_1622"/>
<keyword evidence="2" id="KW-1185">Reference proteome</keyword>